<dbReference type="AlphaFoldDB" id="A0A2P4UQI7"/>
<organism evidence="1 2">
    <name type="scientific">Actinomadura rubteroloni</name>
    <dbReference type="NCBI Taxonomy" id="1926885"/>
    <lineage>
        <taxon>Bacteria</taxon>
        <taxon>Bacillati</taxon>
        <taxon>Actinomycetota</taxon>
        <taxon>Actinomycetes</taxon>
        <taxon>Streptosporangiales</taxon>
        <taxon>Thermomonosporaceae</taxon>
        <taxon>Actinomadura</taxon>
    </lineage>
</organism>
<dbReference type="InterPro" id="IPR029045">
    <property type="entry name" value="ClpP/crotonase-like_dom_sf"/>
</dbReference>
<proteinExistence type="predicted"/>
<dbReference type="RefSeq" id="WP_168212059.1">
    <property type="nucleotide sequence ID" value="NZ_MTBP01000001.1"/>
</dbReference>
<reference evidence="1 2" key="1">
    <citation type="journal article" date="2017" name="Chemistry">
        <title>Isolation, Biosynthesis and Chemical Modifications of Rubterolones A-F: Rare Tropolone Alkaloids from Actinomadura sp. 5-2.</title>
        <authorList>
            <person name="Guo H."/>
            <person name="Benndorf R."/>
            <person name="Leichnitz D."/>
            <person name="Klassen J.L."/>
            <person name="Vollmers J."/>
            <person name="Gorls H."/>
            <person name="Steinacker M."/>
            <person name="Weigel C."/>
            <person name="Dahse H.M."/>
            <person name="Kaster A.K."/>
            <person name="de Beer Z.W."/>
            <person name="Poulsen M."/>
            <person name="Beemelmanns C."/>
        </authorList>
    </citation>
    <scope>NUCLEOTIDE SEQUENCE [LARGE SCALE GENOMIC DNA]</scope>
    <source>
        <strain evidence="1 2">5-2</strain>
    </source>
</reference>
<gene>
    <name evidence="1" type="ORF">BTM25_17310</name>
</gene>
<evidence type="ECO:0000313" key="2">
    <source>
        <dbReference type="Proteomes" id="UP000242367"/>
    </source>
</evidence>
<protein>
    <submittedName>
        <fullName evidence="1">Uncharacterized protein</fullName>
    </submittedName>
</protein>
<dbReference type="SUPFAM" id="SSF52096">
    <property type="entry name" value="ClpP/crotonase"/>
    <property type="match status" value="1"/>
</dbReference>
<name>A0A2P4UQI7_9ACTN</name>
<dbReference type="EMBL" id="MTBP01000001">
    <property type="protein sequence ID" value="POM27318.1"/>
    <property type="molecule type" value="Genomic_DNA"/>
</dbReference>
<sequence length="56" mass="6425">MELLLDDRPLTPRKATDLGLVHRLVLLCELDVRPLEAAERLASRPPRVIRELKRVA</sequence>
<keyword evidence="2" id="KW-1185">Reference proteome</keyword>
<accession>A0A2P4UQI7</accession>
<evidence type="ECO:0000313" key="1">
    <source>
        <dbReference type="EMBL" id="POM27318.1"/>
    </source>
</evidence>
<dbReference type="Proteomes" id="UP000242367">
    <property type="component" value="Unassembled WGS sequence"/>
</dbReference>
<dbReference type="Gene3D" id="3.90.226.10">
    <property type="entry name" value="2-enoyl-CoA Hydratase, Chain A, domain 1"/>
    <property type="match status" value="1"/>
</dbReference>
<comment type="caution">
    <text evidence="1">The sequence shown here is derived from an EMBL/GenBank/DDBJ whole genome shotgun (WGS) entry which is preliminary data.</text>
</comment>